<dbReference type="SMART" id="SM00411">
    <property type="entry name" value="BHL"/>
    <property type="match status" value="1"/>
</dbReference>
<evidence type="ECO:0000313" key="6">
    <source>
        <dbReference type="Proteomes" id="UP001059597"/>
    </source>
</evidence>
<evidence type="ECO:0000313" key="5">
    <source>
        <dbReference type="EMBL" id="BDM67546.1"/>
    </source>
</evidence>
<organism evidence="5 6">
    <name type="scientific">Streptomyces nigrescens</name>
    <dbReference type="NCBI Taxonomy" id="1920"/>
    <lineage>
        <taxon>Bacteria</taxon>
        <taxon>Bacillati</taxon>
        <taxon>Actinomycetota</taxon>
        <taxon>Actinomycetes</taxon>
        <taxon>Kitasatosporales</taxon>
        <taxon>Streptomycetaceae</taxon>
        <taxon>Streptomyces</taxon>
    </lineage>
</organism>
<feature type="region of interest" description="Disordered" evidence="4">
    <location>
        <begin position="46"/>
        <end position="71"/>
    </location>
</feature>
<name>A0ABN6QP58_STRNI</name>
<dbReference type="CDD" id="cd13831">
    <property type="entry name" value="HU"/>
    <property type="match status" value="1"/>
</dbReference>
<dbReference type="Proteomes" id="UP001059597">
    <property type="component" value="Chromosome"/>
</dbReference>
<accession>A0ABN6QP58</accession>
<dbReference type="SUPFAM" id="SSF47729">
    <property type="entry name" value="IHF-like DNA-binding proteins"/>
    <property type="match status" value="1"/>
</dbReference>
<evidence type="ECO:0000256" key="2">
    <source>
        <dbReference type="ARBA" id="ARBA00023125"/>
    </source>
</evidence>
<dbReference type="PANTHER" id="PTHR33175">
    <property type="entry name" value="DNA-BINDING PROTEIN HU"/>
    <property type="match status" value="1"/>
</dbReference>
<protein>
    <recommendedName>
        <fullName evidence="7">HU family DNA-binding protein</fullName>
    </recommendedName>
</protein>
<evidence type="ECO:0008006" key="7">
    <source>
        <dbReference type="Google" id="ProtNLM"/>
    </source>
</evidence>
<dbReference type="InterPro" id="IPR010992">
    <property type="entry name" value="IHF-like_DNA-bd_dom_sf"/>
</dbReference>
<evidence type="ECO:0000256" key="1">
    <source>
        <dbReference type="ARBA" id="ARBA00023067"/>
    </source>
</evidence>
<keyword evidence="6" id="KW-1185">Reference proteome</keyword>
<evidence type="ECO:0000256" key="3">
    <source>
        <dbReference type="RuleBase" id="RU003939"/>
    </source>
</evidence>
<dbReference type="Gene3D" id="4.10.520.10">
    <property type="entry name" value="IHF-like DNA-binding proteins"/>
    <property type="match status" value="1"/>
</dbReference>
<dbReference type="PANTHER" id="PTHR33175:SF3">
    <property type="entry name" value="DNA-BINDING PROTEIN HU-BETA"/>
    <property type="match status" value="1"/>
</dbReference>
<dbReference type="PROSITE" id="PS00045">
    <property type="entry name" value="HISTONE_LIKE"/>
    <property type="match status" value="1"/>
</dbReference>
<sequence length="113" mass="12042">MNKAQLIKVVAAATGDRAQATLAVETAFDAIVRAVAAGDRFSYTGFGSLTPEERPARTARNPQTGEPMHVGASLVVKYRPGTRFKEFVAGRRAVPESGNCIQKDPQTAKAARP</sequence>
<dbReference type="RefSeq" id="WP_261951687.1">
    <property type="nucleotide sequence ID" value="NZ_AP026073.1"/>
</dbReference>
<dbReference type="EMBL" id="AP026073">
    <property type="protein sequence ID" value="BDM67546.1"/>
    <property type="molecule type" value="Genomic_DNA"/>
</dbReference>
<dbReference type="Pfam" id="PF00216">
    <property type="entry name" value="Bac_DNA_binding"/>
    <property type="match status" value="1"/>
</dbReference>
<dbReference type="InterPro" id="IPR000119">
    <property type="entry name" value="Hist_DNA-bd"/>
</dbReference>
<dbReference type="InterPro" id="IPR020816">
    <property type="entry name" value="Histone-like_DNA-bd_CS"/>
</dbReference>
<reference evidence="5" key="1">
    <citation type="submission" date="2022-06" db="EMBL/GenBank/DDBJ databases">
        <title>Complete genome sequence of Streptomyces nigrescens HEK616.</title>
        <authorList>
            <person name="Asamizu S."/>
            <person name="Onaka H."/>
        </authorList>
    </citation>
    <scope>NUCLEOTIDE SEQUENCE</scope>
    <source>
        <strain evidence="5">HEK616</strain>
    </source>
</reference>
<proteinExistence type="inferred from homology"/>
<keyword evidence="2" id="KW-0238">DNA-binding</keyword>
<gene>
    <name evidence="5" type="ORF">HEK616_10330</name>
</gene>
<keyword evidence="1" id="KW-0226">DNA condensation</keyword>
<comment type="similarity">
    <text evidence="3">Belongs to the bacterial histone-like protein family.</text>
</comment>
<dbReference type="PRINTS" id="PR01727">
    <property type="entry name" value="DNABINDINGHU"/>
</dbReference>
<evidence type="ECO:0000256" key="4">
    <source>
        <dbReference type="SAM" id="MobiDB-lite"/>
    </source>
</evidence>